<gene>
    <name evidence="1" type="ORF">K7432_015932</name>
</gene>
<name>A0ABR2WFH9_9FUNG</name>
<dbReference type="Proteomes" id="UP001479436">
    <property type="component" value="Unassembled WGS sequence"/>
</dbReference>
<evidence type="ECO:0000313" key="1">
    <source>
        <dbReference type="EMBL" id="KAK9760257.1"/>
    </source>
</evidence>
<sequence>MPLAFVVNVFAQPNPFMHSLWRHIHWFPRRQFYFATEENRNKYDNFVLNIFRHPYRVRKAAEHLYNNLELQLAARGVHPVSKIHTAAESNRNISLGSFLGVHGRRGDFVEYDWIGNLSSIVIWQESIAYTMEYLKYEKELKVFYLASDETSLDAYEMLYRYNMIRIFDLMDSEFVSEYTYLGVFGDWLALLDQHILARSEFFIATYMSSLSGGVLNMRKGLGVKNDPTTREWMESLL</sequence>
<accession>A0ABR2WFH9</accession>
<protein>
    <submittedName>
        <fullName evidence="1">Uncharacterized protein</fullName>
    </submittedName>
</protein>
<reference evidence="1 2" key="1">
    <citation type="submission" date="2023-04" db="EMBL/GenBank/DDBJ databases">
        <title>Genome of Basidiobolus ranarum AG-B5.</title>
        <authorList>
            <person name="Stajich J.E."/>
            <person name="Carter-House D."/>
            <person name="Gryganskyi A."/>
        </authorList>
    </citation>
    <scope>NUCLEOTIDE SEQUENCE [LARGE SCALE GENOMIC DNA]</scope>
    <source>
        <strain evidence="1 2">AG-B5</strain>
    </source>
</reference>
<dbReference type="EMBL" id="JASJQH010002358">
    <property type="protein sequence ID" value="KAK9760257.1"/>
    <property type="molecule type" value="Genomic_DNA"/>
</dbReference>
<dbReference type="Gene3D" id="3.40.50.11350">
    <property type="match status" value="1"/>
</dbReference>
<organism evidence="1 2">
    <name type="scientific">Basidiobolus ranarum</name>
    <dbReference type="NCBI Taxonomy" id="34480"/>
    <lineage>
        <taxon>Eukaryota</taxon>
        <taxon>Fungi</taxon>
        <taxon>Fungi incertae sedis</taxon>
        <taxon>Zoopagomycota</taxon>
        <taxon>Entomophthoromycotina</taxon>
        <taxon>Basidiobolomycetes</taxon>
        <taxon>Basidiobolales</taxon>
        <taxon>Basidiobolaceae</taxon>
        <taxon>Basidiobolus</taxon>
    </lineage>
</organism>
<proteinExistence type="predicted"/>
<evidence type="ECO:0000313" key="2">
    <source>
        <dbReference type="Proteomes" id="UP001479436"/>
    </source>
</evidence>
<comment type="caution">
    <text evidence="1">The sequence shown here is derived from an EMBL/GenBank/DDBJ whole genome shotgun (WGS) entry which is preliminary data.</text>
</comment>
<keyword evidence="2" id="KW-1185">Reference proteome</keyword>
<dbReference type="CDD" id="cd11296">
    <property type="entry name" value="O-FucT_like"/>
    <property type="match status" value="1"/>
</dbReference>